<evidence type="ECO:0000313" key="2">
    <source>
        <dbReference type="Ensembl" id="ENSCGRP00001011213.1"/>
    </source>
</evidence>
<organism evidence="2 3">
    <name type="scientific">Cricetulus griseus</name>
    <name type="common">Chinese hamster</name>
    <name type="synonym">Cricetulus barabensis griseus</name>
    <dbReference type="NCBI Taxonomy" id="10029"/>
    <lineage>
        <taxon>Eukaryota</taxon>
        <taxon>Metazoa</taxon>
        <taxon>Chordata</taxon>
        <taxon>Craniata</taxon>
        <taxon>Vertebrata</taxon>
        <taxon>Euteleostomi</taxon>
        <taxon>Mammalia</taxon>
        <taxon>Eutheria</taxon>
        <taxon>Euarchontoglires</taxon>
        <taxon>Glires</taxon>
        <taxon>Rodentia</taxon>
        <taxon>Myomorpha</taxon>
        <taxon>Muroidea</taxon>
        <taxon>Cricetidae</taxon>
        <taxon>Cricetinae</taxon>
        <taxon>Cricetulus</taxon>
    </lineage>
</organism>
<name>A0A8C2M2Z7_CRIGR</name>
<protein>
    <submittedName>
        <fullName evidence="2">Limbic system-associated membrane protein</fullName>
    </submittedName>
</protein>
<sequence length="48" mass="5538">MRTYWLHSVWVLGFFLSLFSLQVLAFWNQPPAEVNLSPITIPGKCTDI</sequence>
<dbReference type="Ensembl" id="ENSCGRT00001015442.1">
    <property type="protein sequence ID" value="ENSCGRP00001011213.1"/>
    <property type="gene ID" value="ENSCGRG00001012902.1"/>
</dbReference>
<reference evidence="2" key="2">
    <citation type="submission" date="2025-09" db="UniProtKB">
        <authorList>
            <consortium name="Ensembl"/>
        </authorList>
    </citation>
    <scope>IDENTIFICATION</scope>
</reference>
<dbReference type="Proteomes" id="UP000694386">
    <property type="component" value="Unplaced"/>
</dbReference>
<accession>A0A8C2M2Z7</accession>
<evidence type="ECO:0000256" key="1">
    <source>
        <dbReference type="SAM" id="SignalP"/>
    </source>
</evidence>
<keyword evidence="1" id="KW-0732">Signal</keyword>
<proteinExistence type="predicted"/>
<feature type="signal peptide" evidence="1">
    <location>
        <begin position="1"/>
        <end position="25"/>
    </location>
</feature>
<dbReference type="AlphaFoldDB" id="A0A8C2M2Z7"/>
<feature type="chain" id="PRO_5034057362" evidence="1">
    <location>
        <begin position="26"/>
        <end position="48"/>
    </location>
</feature>
<reference evidence="2" key="1">
    <citation type="submission" date="2025-08" db="UniProtKB">
        <authorList>
            <consortium name="Ensembl"/>
        </authorList>
    </citation>
    <scope>IDENTIFICATION</scope>
</reference>
<evidence type="ECO:0000313" key="3">
    <source>
        <dbReference type="Proteomes" id="UP000694386"/>
    </source>
</evidence>